<dbReference type="InterPro" id="IPR011006">
    <property type="entry name" value="CheY-like_superfamily"/>
</dbReference>
<dbReference type="GO" id="GO:0000160">
    <property type="term" value="P:phosphorelay signal transduction system"/>
    <property type="evidence" value="ECO:0007669"/>
    <property type="project" value="InterPro"/>
</dbReference>
<sequence>MKQLRHVVLVEDDPDIAALAQIALRDFGQLECTHFSSGEEALERLPAIAPDLIVLDFRLPGMNGQQVLEKIRSDGANPQPPVVFMTASLMPNHVEKLIAAGALAVLPKPFDPLALPDRLKEIWESTQCMPSRVQ</sequence>
<protein>
    <submittedName>
        <fullName evidence="4">Response regulator</fullName>
    </submittedName>
</protein>
<dbReference type="Gene3D" id="3.40.50.2300">
    <property type="match status" value="1"/>
</dbReference>
<evidence type="ECO:0000313" key="5">
    <source>
        <dbReference type="Proteomes" id="UP000515971"/>
    </source>
</evidence>
<dbReference type="PANTHER" id="PTHR44591:SF3">
    <property type="entry name" value="RESPONSE REGULATORY DOMAIN-CONTAINING PROTEIN"/>
    <property type="match status" value="1"/>
</dbReference>
<dbReference type="SMART" id="SM00448">
    <property type="entry name" value="REC"/>
    <property type="match status" value="1"/>
</dbReference>
<evidence type="ECO:0000313" key="4">
    <source>
        <dbReference type="EMBL" id="QNN66873.1"/>
    </source>
</evidence>
<dbReference type="Pfam" id="PF00072">
    <property type="entry name" value="Response_reg"/>
    <property type="match status" value="1"/>
</dbReference>
<keyword evidence="5" id="KW-1185">Reference proteome</keyword>
<dbReference type="EMBL" id="CP060718">
    <property type="protein sequence ID" value="QNN66873.1"/>
    <property type="molecule type" value="Genomic_DNA"/>
</dbReference>
<evidence type="ECO:0000256" key="2">
    <source>
        <dbReference type="PROSITE-ProRule" id="PRU00169"/>
    </source>
</evidence>
<dbReference type="InterPro" id="IPR050595">
    <property type="entry name" value="Bact_response_regulator"/>
</dbReference>
<dbReference type="PANTHER" id="PTHR44591">
    <property type="entry name" value="STRESS RESPONSE REGULATOR PROTEIN 1"/>
    <property type="match status" value="1"/>
</dbReference>
<name>A0A7G9SG98_9SPHN</name>
<dbReference type="RefSeq" id="WP_187537465.1">
    <property type="nucleotide sequence ID" value="NZ_BAABJT010000001.1"/>
</dbReference>
<accession>A0A7G9SG98</accession>
<feature type="modified residue" description="4-aspartylphosphate" evidence="2">
    <location>
        <position position="56"/>
    </location>
</feature>
<dbReference type="AlphaFoldDB" id="A0A7G9SG98"/>
<dbReference type="KEGG" id="slut:H9L13_09425"/>
<evidence type="ECO:0000256" key="1">
    <source>
        <dbReference type="ARBA" id="ARBA00022553"/>
    </source>
</evidence>
<keyword evidence="1 2" id="KW-0597">Phosphoprotein</keyword>
<dbReference type="PROSITE" id="PS50110">
    <property type="entry name" value="RESPONSE_REGULATORY"/>
    <property type="match status" value="1"/>
</dbReference>
<gene>
    <name evidence="4" type="ORF">H9L13_09425</name>
</gene>
<organism evidence="4 5">
    <name type="scientific">Sphingomonas lutea</name>
    <dbReference type="NCBI Taxonomy" id="1045317"/>
    <lineage>
        <taxon>Bacteria</taxon>
        <taxon>Pseudomonadati</taxon>
        <taxon>Pseudomonadota</taxon>
        <taxon>Alphaproteobacteria</taxon>
        <taxon>Sphingomonadales</taxon>
        <taxon>Sphingomonadaceae</taxon>
        <taxon>Sphingomonas</taxon>
    </lineage>
</organism>
<dbReference type="Proteomes" id="UP000515971">
    <property type="component" value="Chromosome"/>
</dbReference>
<dbReference type="SUPFAM" id="SSF52172">
    <property type="entry name" value="CheY-like"/>
    <property type="match status" value="1"/>
</dbReference>
<reference evidence="4 5" key="1">
    <citation type="submission" date="2020-08" db="EMBL/GenBank/DDBJ databases">
        <title>Genome sequence of Sphingomonas lutea KCTC 23642T.</title>
        <authorList>
            <person name="Hyun D.-W."/>
            <person name="Bae J.-W."/>
        </authorList>
    </citation>
    <scope>NUCLEOTIDE SEQUENCE [LARGE SCALE GENOMIC DNA]</scope>
    <source>
        <strain evidence="4 5">KCTC 23642</strain>
    </source>
</reference>
<feature type="domain" description="Response regulatory" evidence="3">
    <location>
        <begin position="6"/>
        <end position="123"/>
    </location>
</feature>
<proteinExistence type="predicted"/>
<evidence type="ECO:0000259" key="3">
    <source>
        <dbReference type="PROSITE" id="PS50110"/>
    </source>
</evidence>
<dbReference type="InterPro" id="IPR001789">
    <property type="entry name" value="Sig_transdc_resp-reg_receiver"/>
</dbReference>